<evidence type="ECO:0000256" key="1">
    <source>
        <dbReference type="SAM" id="MobiDB-lite"/>
    </source>
</evidence>
<dbReference type="GO" id="GO:0006623">
    <property type="term" value="P:protein targeting to vacuole"/>
    <property type="evidence" value="ECO:0007669"/>
    <property type="project" value="InterPro"/>
</dbReference>
<dbReference type="Pfam" id="PF23410">
    <property type="entry name" value="Beta-prop_VPS8"/>
    <property type="match status" value="1"/>
</dbReference>
<proteinExistence type="predicted"/>
<dbReference type="GO" id="GO:0005770">
    <property type="term" value="C:late endosome"/>
    <property type="evidence" value="ECO:0007669"/>
    <property type="project" value="TreeGrafter"/>
</dbReference>
<dbReference type="Proteomes" id="UP001153714">
    <property type="component" value="Chromosome 6"/>
</dbReference>
<dbReference type="EMBL" id="OU893337">
    <property type="protein sequence ID" value="CAG9793888.1"/>
    <property type="molecule type" value="Genomic_DNA"/>
</dbReference>
<gene>
    <name evidence="2" type="ORF">DIATSA_LOCUS11300</name>
</gene>
<accession>A0A9N9WGD3</accession>
<dbReference type="OrthoDB" id="289913at2759"/>
<dbReference type="PANTHER" id="PTHR12616">
    <property type="entry name" value="VACUOLAR PROTEIN SORTING VPS41"/>
    <property type="match status" value="1"/>
</dbReference>
<evidence type="ECO:0008006" key="4">
    <source>
        <dbReference type="Google" id="ProtNLM"/>
    </source>
</evidence>
<evidence type="ECO:0000313" key="2">
    <source>
        <dbReference type="EMBL" id="CAG9793888.1"/>
    </source>
</evidence>
<feature type="region of interest" description="Disordered" evidence="1">
    <location>
        <begin position="1103"/>
        <end position="1133"/>
    </location>
</feature>
<keyword evidence="3" id="KW-1185">Reference proteome</keyword>
<name>A0A9N9WGD3_9NEOP</name>
<dbReference type="GO" id="GO:0030897">
    <property type="term" value="C:HOPS complex"/>
    <property type="evidence" value="ECO:0007669"/>
    <property type="project" value="TreeGrafter"/>
</dbReference>
<dbReference type="PANTHER" id="PTHR12616:SF8">
    <property type="entry name" value="VACUOLAR PROTEIN SORTING-ASSOCIATED PROTEIN 8 HOMOLOG"/>
    <property type="match status" value="1"/>
</dbReference>
<dbReference type="AlphaFoldDB" id="A0A9N9WGD3"/>
<protein>
    <recommendedName>
        <fullName evidence="4">Vacuolar protein sorting-associated protein 8 homolog</fullName>
    </recommendedName>
</protein>
<organism evidence="2 3">
    <name type="scientific">Diatraea saccharalis</name>
    <name type="common">sugarcane borer</name>
    <dbReference type="NCBI Taxonomy" id="40085"/>
    <lineage>
        <taxon>Eukaryota</taxon>
        <taxon>Metazoa</taxon>
        <taxon>Ecdysozoa</taxon>
        <taxon>Arthropoda</taxon>
        <taxon>Hexapoda</taxon>
        <taxon>Insecta</taxon>
        <taxon>Pterygota</taxon>
        <taxon>Neoptera</taxon>
        <taxon>Endopterygota</taxon>
        <taxon>Lepidoptera</taxon>
        <taxon>Glossata</taxon>
        <taxon>Ditrysia</taxon>
        <taxon>Pyraloidea</taxon>
        <taxon>Crambidae</taxon>
        <taxon>Crambinae</taxon>
        <taxon>Diatraea</taxon>
    </lineage>
</organism>
<reference evidence="2" key="1">
    <citation type="submission" date="2021-12" db="EMBL/GenBank/DDBJ databases">
        <authorList>
            <person name="King R."/>
        </authorList>
    </citation>
    <scope>NUCLEOTIDE SEQUENCE</scope>
</reference>
<dbReference type="SUPFAM" id="SSF50978">
    <property type="entry name" value="WD40 repeat-like"/>
    <property type="match status" value="1"/>
</dbReference>
<dbReference type="InterPro" id="IPR045111">
    <property type="entry name" value="Vps41/Vps8"/>
</dbReference>
<dbReference type="InterPro" id="IPR036322">
    <property type="entry name" value="WD40_repeat_dom_sf"/>
</dbReference>
<reference evidence="2" key="2">
    <citation type="submission" date="2022-10" db="EMBL/GenBank/DDBJ databases">
        <authorList>
            <consortium name="ENA_rothamsted_submissions"/>
            <consortium name="culmorum"/>
            <person name="King R."/>
        </authorList>
    </citation>
    <scope>NUCLEOTIDE SEQUENCE</scope>
</reference>
<evidence type="ECO:0000313" key="3">
    <source>
        <dbReference type="Proteomes" id="UP001153714"/>
    </source>
</evidence>
<sequence length="1133" mass="121386">MDLLKTPSVQSLLDSDLESVESLQYLDIEELDEVEYALPPSYAPTLAEVLSTDEEEGGISEAIKNKELFSCSTLQVDFLQAVSQQLTHAQERSSAGTATSLSVGTGGKLTVGTAHGQLLSFFDQTLRWVCDSNVDKGAVSCLAYNQDSTRLLAGYAQGLICQYESIRGILLRRVTLGGDIWGILRVTWAGTSGLALDTGGSVWLIKFSRPLGVRAARTSCLFSGARGEVVAMTAQDARVLALATLSRVIIVAGGRAAGVRLGGPPDTLPVLEWCETDDRILVCGRAKTLQWLSVTVTGTSISLRSLQRVELKTTPLWLGWLGGNLAIFDANENIRLWGEDYDKPLDLSHVEPVYASAFFKGLFTDGRVSRAMCKAGVSALGGVCVVEGTLSLLGRRGIVRVRPRDLITRTKTLLSSGHHLQVLRILCSCHGTEAKSLANQLIVNISERPHLLSNRNMAEQIIKLCLKFNLSQELWTTLWEHCSNENAFVEALGDAAVRGDFTTNPPSPDATQALIERLAEFEPGLVERVVASLPLTALDPHRASVFTREKKLWRGVGAIAAALGGSSGAMRELAPHVRAGCGGAGGAGCGCAGDALVLAAADALAGRGAAGRPLPDHARPSARHDALHALLDPDVRCEGRSPLHVLVMHDASAAVRLLEQSAREPPFAGPLAKQNRLRVARALLALAPELQASCENKARTEILEFVSGQISSGALPSDHEVLKATQELAAATDGERADRAWLTLIARDRQHPDRLQEQRDLAAHRPRVAWKIDSTLNRHDDALHNFFRIDNPSPTDVDELFEYIQSKIEANGIEIDLKPHLPALIELRPGAAAAVLPDRYSNEVEALLEKTTSEKSLEFAENLLEKGQLRGDAAAAYFKALCTLRPTAAVGFLAKYPGVVRPERALAIVRETGATDAEAVCSEAAGDPSGALDSILRRLDAGNEKEVAAAVVEAAELCARVAPGAPPAVAEEMWTRLLGRAPSVPPSVILEAAAYVPAETLIARAGKCPRGVSALLSCAASGRRAWWCGARVAGREAHEAVARALAAARRGLSVRGRCTGCGLRLAACPPVVTTHCARARHLDCGQEITCTCGRRVPDVVWSPPQRTRRSLSPPREHDLQLVAPPRPDLEGIV</sequence>
<dbReference type="GO" id="GO:0034058">
    <property type="term" value="P:endosomal vesicle fusion"/>
    <property type="evidence" value="ECO:0007669"/>
    <property type="project" value="TreeGrafter"/>
</dbReference>